<dbReference type="Gene3D" id="3.80.10.10">
    <property type="entry name" value="Ribonuclease Inhibitor"/>
    <property type="match status" value="1"/>
</dbReference>
<protein>
    <submittedName>
        <fullName evidence="1">Uncharacterized protein</fullName>
    </submittedName>
</protein>
<gene>
    <name evidence="1" type="ORF">RIF29_14592</name>
</gene>
<dbReference type="InterPro" id="IPR001611">
    <property type="entry name" value="Leu-rich_rpt"/>
</dbReference>
<evidence type="ECO:0000313" key="2">
    <source>
        <dbReference type="Proteomes" id="UP001372338"/>
    </source>
</evidence>
<dbReference type="EMBL" id="JAYWIO010000003">
    <property type="protein sequence ID" value="KAK7273537.1"/>
    <property type="molecule type" value="Genomic_DNA"/>
</dbReference>
<dbReference type="SUPFAM" id="SSF52075">
    <property type="entry name" value="Outer arm dynein light chain 1"/>
    <property type="match status" value="1"/>
</dbReference>
<accession>A0AAN9FBK1</accession>
<dbReference type="InterPro" id="IPR032675">
    <property type="entry name" value="LRR_dom_sf"/>
</dbReference>
<proteinExistence type="predicted"/>
<evidence type="ECO:0000313" key="1">
    <source>
        <dbReference type="EMBL" id="KAK7273537.1"/>
    </source>
</evidence>
<keyword evidence="2" id="KW-1185">Reference proteome</keyword>
<reference evidence="1 2" key="1">
    <citation type="submission" date="2024-01" db="EMBL/GenBank/DDBJ databases">
        <title>The genomes of 5 underutilized Papilionoideae crops provide insights into root nodulation and disease resistanc.</title>
        <authorList>
            <person name="Yuan L."/>
        </authorList>
    </citation>
    <scope>NUCLEOTIDE SEQUENCE [LARGE SCALE GENOMIC DNA]</scope>
    <source>
        <strain evidence="1">ZHUSHIDOU_FW_LH</strain>
        <tissue evidence="1">Leaf</tissue>
    </source>
</reference>
<comment type="caution">
    <text evidence="1">The sequence shown here is derived from an EMBL/GenBank/DDBJ whole genome shotgun (WGS) entry which is preliminary data.</text>
</comment>
<organism evidence="1 2">
    <name type="scientific">Crotalaria pallida</name>
    <name type="common">Smooth rattlebox</name>
    <name type="synonym">Crotalaria striata</name>
    <dbReference type="NCBI Taxonomy" id="3830"/>
    <lineage>
        <taxon>Eukaryota</taxon>
        <taxon>Viridiplantae</taxon>
        <taxon>Streptophyta</taxon>
        <taxon>Embryophyta</taxon>
        <taxon>Tracheophyta</taxon>
        <taxon>Spermatophyta</taxon>
        <taxon>Magnoliopsida</taxon>
        <taxon>eudicotyledons</taxon>
        <taxon>Gunneridae</taxon>
        <taxon>Pentapetalae</taxon>
        <taxon>rosids</taxon>
        <taxon>fabids</taxon>
        <taxon>Fabales</taxon>
        <taxon>Fabaceae</taxon>
        <taxon>Papilionoideae</taxon>
        <taxon>50 kb inversion clade</taxon>
        <taxon>genistoids sensu lato</taxon>
        <taxon>core genistoids</taxon>
        <taxon>Crotalarieae</taxon>
        <taxon>Crotalaria</taxon>
    </lineage>
</organism>
<dbReference type="AlphaFoldDB" id="A0AAN9FBK1"/>
<name>A0AAN9FBK1_CROPI</name>
<dbReference type="Proteomes" id="UP001372338">
    <property type="component" value="Unassembled WGS sequence"/>
</dbReference>
<dbReference type="PROSITE" id="PS51450">
    <property type="entry name" value="LRR"/>
    <property type="match status" value="1"/>
</dbReference>
<sequence>MPLWVFWFSSLTSLRELHVSNNKLGGLPNEIGHLTKLEVIRANNNRHCSLNSSLLLLLIANRRLLDVVWPFYDEVLLVPFLLPQPLPTPSFYKKLEEAYEVYMFEQRQGLSLATMSHAEFLWD</sequence>